<sequence length="84" mass="9897">VWAKGGEGGVALAGSRKTLRAKQRERFYFQLRWQRVFQGEDRCNRKEDVPWGRQEYYTCRAEANYHSGKTQTRQSADCMAKTQY</sequence>
<reference evidence="1" key="1">
    <citation type="journal article" date="2009" name="Anaerobe">
        <title>Real-time PCR assays targeting formyltetrahydrofolate synthetase gene to enumerate acetogens in natural and engineered environments.</title>
        <authorList>
            <person name="Xu K."/>
            <person name="Liu H."/>
            <person name="Du G."/>
            <person name="Chen J."/>
        </authorList>
    </citation>
    <scope>NUCLEOTIDE SEQUENCE</scope>
</reference>
<organism evidence="1">
    <name type="scientific">uncultured microorganism</name>
    <dbReference type="NCBI Taxonomy" id="358574"/>
    <lineage>
        <taxon>unclassified sequences</taxon>
        <taxon>environmental samples</taxon>
    </lineage>
</organism>
<feature type="non-terminal residue" evidence="1">
    <location>
        <position position="1"/>
    </location>
</feature>
<evidence type="ECO:0000313" key="1">
    <source>
        <dbReference type="EMBL" id="ABS32044.1"/>
    </source>
</evidence>
<dbReference type="EMBL" id="EU005393">
    <property type="protein sequence ID" value="ABS32044.1"/>
    <property type="molecule type" value="Genomic_DNA"/>
</dbReference>
<protein>
    <submittedName>
        <fullName evidence="1">Formyltetrahydrofolate synthetase</fullName>
    </submittedName>
</protein>
<dbReference type="AlphaFoldDB" id="A7LCV9"/>
<name>A7LCV9_9ZZZZ</name>
<proteinExistence type="predicted"/>
<feature type="non-terminal residue" evidence="1">
    <location>
        <position position="84"/>
    </location>
</feature>
<gene>
    <name evidence="1" type="primary">FTHFS</name>
</gene>
<accession>A7LCV9</accession>